<comment type="caution">
    <text evidence="1">The sequence shown here is derived from an EMBL/GenBank/DDBJ whole genome shotgun (WGS) entry which is preliminary data.</text>
</comment>
<evidence type="ECO:0000313" key="2">
    <source>
        <dbReference type="Proteomes" id="UP000091857"/>
    </source>
</evidence>
<dbReference type="Proteomes" id="UP000091857">
    <property type="component" value="Chromosome 11"/>
</dbReference>
<organism evidence="1 2">
    <name type="scientific">Manihot esculenta</name>
    <name type="common">Cassava</name>
    <name type="synonym">Jatropha manihot</name>
    <dbReference type="NCBI Taxonomy" id="3983"/>
    <lineage>
        <taxon>Eukaryota</taxon>
        <taxon>Viridiplantae</taxon>
        <taxon>Streptophyta</taxon>
        <taxon>Embryophyta</taxon>
        <taxon>Tracheophyta</taxon>
        <taxon>Spermatophyta</taxon>
        <taxon>Magnoliopsida</taxon>
        <taxon>eudicotyledons</taxon>
        <taxon>Gunneridae</taxon>
        <taxon>Pentapetalae</taxon>
        <taxon>rosids</taxon>
        <taxon>fabids</taxon>
        <taxon>Malpighiales</taxon>
        <taxon>Euphorbiaceae</taxon>
        <taxon>Crotonoideae</taxon>
        <taxon>Manihoteae</taxon>
        <taxon>Manihot</taxon>
    </lineage>
</organism>
<keyword evidence="2" id="KW-1185">Reference proteome</keyword>
<accession>A0ACB7GXN6</accession>
<proteinExistence type="predicted"/>
<protein>
    <submittedName>
        <fullName evidence="1">Uncharacterized protein</fullName>
    </submittedName>
</protein>
<evidence type="ECO:0000313" key="1">
    <source>
        <dbReference type="EMBL" id="KAG8643451.1"/>
    </source>
</evidence>
<reference evidence="2" key="1">
    <citation type="journal article" date="2016" name="Nat. Biotechnol.">
        <title>Sequencing wild and cultivated cassava and related species reveals extensive interspecific hybridization and genetic diversity.</title>
        <authorList>
            <person name="Bredeson J.V."/>
            <person name="Lyons J.B."/>
            <person name="Prochnik S.E."/>
            <person name="Wu G.A."/>
            <person name="Ha C.M."/>
            <person name="Edsinger-Gonzales E."/>
            <person name="Grimwood J."/>
            <person name="Schmutz J."/>
            <person name="Rabbi I.Y."/>
            <person name="Egesi C."/>
            <person name="Nauluvula P."/>
            <person name="Lebot V."/>
            <person name="Ndunguru J."/>
            <person name="Mkamilo G."/>
            <person name="Bart R.S."/>
            <person name="Setter T.L."/>
            <person name="Gleadow R.M."/>
            <person name="Kulakow P."/>
            <person name="Ferguson M.E."/>
            <person name="Rounsley S."/>
            <person name="Rokhsar D.S."/>
        </authorList>
    </citation>
    <scope>NUCLEOTIDE SEQUENCE [LARGE SCALE GENOMIC DNA]</scope>
    <source>
        <strain evidence="2">cv. AM560-2</strain>
    </source>
</reference>
<name>A0ACB7GXN6_MANES</name>
<gene>
    <name evidence="1" type="ORF">MANES_11G040424v8</name>
</gene>
<dbReference type="EMBL" id="CM004397">
    <property type="protein sequence ID" value="KAG8643451.1"/>
    <property type="molecule type" value="Genomic_DNA"/>
</dbReference>
<sequence>MARSWEKESRGTLFSKPSPELNPSKSIGPRKYSYQQLANATNNFSNSHLLGEGGFGQVYKGLLDGENYAIKKLKNFPDLQSEGKLQDEIMVVSSVRHKNLVELLGYCNEGADKLLVFKYFHNKSLRSQLHKSNLDWQKRMNIAKGTARGLEYLHEHCDTRIIHLDIKSDNILLDEEFKPKLADFGLARFFSNAATHISESKTIGTRVYVDPFAIETRQYSDKSDVYSVGVILLELVTGRMPIENAHGIDIVKWAKSRIKKALNREFAAFVDFTLRFDHTEMYRMIFCANACISNPPNLRPSIKKIFQVLEGILSPDELSSQKGLDYGATDFLERHTALHGHGNQSTKYKEKMAEEGKVFASHTFEAWTEQFEKANRGKQLIVLDFSAAWCPHSRSMSPMLAELAKKMPNVTFLMVDANELCAVAMEWAVKVVPTFFFLKQGQLLDQFVGANVKQLISTIERHAGGAHGILESMTCNLPTMSNSAIIPNAANPQWTIPTNYPQPQVLIGTSSFHNPQMLPNYSILGTNNGFPV</sequence>